<evidence type="ECO:0000259" key="13">
    <source>
        <dbReference type="PROSITE" id="PS51704"/>
    </source>
</evidence>
<evidence type="ECO:0000313" key="17">
    <source>
        <dbReference type="RefSeq" id="XP_055862372.1"/>
    </source>
</evidence>
<dbReference type="InterPro" id="IPR052271">
    <property type="entry name" value="GDPD-Related"/>
</dbReference>
<comment type="catalytic activity">
    <reaction evidence="9">
        <text>N-(5Z,8Z,11Z,14Z-eicosatetraenoyl)-1-(9Z-octadecenoyl)-sn-glycero-3-phosphoethanolamine + H2O = N-(5Z,8Z,11Z,14Z-eicosatetraenoyl)-ethanolamine + 1-(9Z-octadecenoyl)-sn-glycero-3-phosphate + H(+)</text>
        <dbReference type="Rhea" id="RHEA:45544"/>
        <dbReference type="ChEBI" id="CHEBI:2700"/>
        <dbReference type="ChEBI" id="CHEBI:15377"/>
        <dbReference type="ChEBI" id="CHEBI:15378"/>
        <dbReference type="ChEBI" id="CHEBI:74544"/>
        <dbReference type="ChEBI" id="CHEBI:85223"/>
    </reaction>
    <physiologicalReaction direction="left-to-right" evidence="9">
        <dbReference type="Rhea" id="RHEA:45545"/>
    </physiologicalReaction>
</comment>
<dbReference type="CDD" id="cd08612">
    <property type="entry name" value="GDPD_GDE4"/>
    <property type="match status" value="1"/>
</dbReference>
<keyword evidence="6" id="KW-0443">Lipid metabolism</keyword>
<dbReference type="OrthoDB" id="1058301at2759"/>
<dbReference type="Pfam" id="PF03009">
    <property type="entry name" value="GDPD"/>
    <property type="match status" value="1"/>
</dbReference>
<dbReference type="GO" id="GO:0004622">
    <property type="term" value="F:phosphatidylcholine lysophospholipase activity"/>
    <property type="evidence" value="ECO:0007669"/>
    <property type="project" value="TreeGrafter"/>
</dbReference>
<dbReference type="RefSeq" id="XP_055862372.1">
    <property type="nucleotide sequence ID" value="XM_056006397.1"/>
</dbReference>
<reference evidence="15 16" key="1">
    <citation type="submission" date="2025-04" db="UniProtKB">
        <authorList>
            <consortium name="RefSeq"/>
        </authorList>
    </citation>
    <scope>IDENTIFICATION</scope>
</reference>
<evidence type="ECO:0000256" key="3">
    <source>
        <dbReference type="ARBA" id="ARBA00022692"/>
    </source>
</evidence>
<name>A0A9W2YI21_BIOGL</name>
<keyword evidence="5" id="KW-1133">Transmembrane helix</keyword>
<dbReference type="SUPFAM" id="SSF51695">
    <property type="entry name" value="PLC-like phosphodiesterases"/>
    <property type="match status" value="1"/>
</dbReference>
<dbReference type="PANTHER" id="PTHR42758:SF2">
    <property type="entry name" value="PHOSPHATIDYLGLYCEROL PHOSPHOLIPASE C"/>
    <property type="match status" value="1"/>
</dbReference>
<dbReference type="PROSITE" id="PS51704">
    <property type="entry name" value="GP_PDE"/>
    <property type="match status" value="1"/>
</dbReference>
<keyword evidence="14" id="KW-1185">Reference proteome</keyword>
<evidence type="ECO:0000256" key="4">
    <source>
        <dbReference type="ARBA" id="ARBA00022801"/>
    </source>
</evidence>
<evidence type="ECO:0000256" key="5">
    <source>
        <dbReference type="ARBA" id="ARBA00022989"/>
    </source>
</evidence>
<evidence type="ECO:0000256" key="11">
    <source>
        <dbReference type="ARBA" id="ARBA00048580"/>
    </source>
</evidence>
<evidence type="ECO:0000313" key="18">
    <source>
        <dbReference type="RefSeq" id="XP_055862373.1"/>
    </source>
</evidence>
<evidence type="ECO:0000313" key="16">
    <source>
        <dbReference type="RefSeq" id="XP_055862371.1"/>
    </source>
</evidence>
<evidence type="ECO:0000256" key="7">
    <source>
        <dbReference type="ARBA" id="ARBA00023136"/>
    </source>
</evidence>
<feature type="domain" description="GP-PDE" evidence="13">
    <location>
        <begin position="34"/>
        <end position="305"/>
    </location>
</feature>
<dbReference type="OMA" id="VHVWTID"/>
<organism evidence="14 18">
    <name type="scientific">Biomphalaria glabrata</name>
    <name type="common">Bloodfluke planorb</name>
    <name type="synonym">Freshwater snail</name>
    <dbReference type="NCBI Taxonomy" id="6526"/>
    <lineage>
        <taxon>Eukaryota</taxon>
        <taxon>Metazoa</taxon>
        <taxon>Spiralia</taxon>
        <taxon>Lophotrochozoa</taxon>
        <taxon>Mollusca</taxon>
        <taxon>Gastropoda</taxon>
        <taxon>Heterobranchia</taxon>
        <taxon>Euthyneura</taxon>
        <taxon>Panpulmonata</taxon>
        <taxon>Hygrophila</taxon>
        <taxon>Lymnaeoidea</taxon>
        <taxon>Planorbidae</taxon>
        <taxon>Biomphalaria</taxon>
    </lineage>
</organism>
<evidence type="ECO:0000256" key="8">
    <source>
        <dbReference type="ARBA" id="ARBA00036083"/>
    </source>
</evidence>
<dbReference type="InterPro" id="IPR017946">
    <property type="entry name" value="PLC-like_Pdiesterase_TIM-brl"/>
</dbReference>
<dbReference type="Proteomes" id="UP001165740">
    <property type="component" value="Chromosome 12"/>
</dbReference>
<evidence type="ECO:0000256" key="9">
    <source>
        <dbReference type="ARBA" id="ARBA00047392"/>
    </source>
</evidence>
<comment type="catalytic activity">
    <reaction evidence="10">
        <text>N-hexadecanoyl-1-(9Z-octadecenoyl)-sn-glycero-3-phosphoethanolamine + H2O = N-hexadecanoylethanolamine + 1-(9Z-octadecenoyl)-sn-glycero-3-phosphate + H(+)</text>
        <dbReference type="Rhea" id="RHEA:53168"/>
        <dbReference type="ChEBI" id="CHEBI:15377"/>
        <dbReference type="ChEBI" id="CHEBI:15378"/>
        <dbReference type="ChEBI" id="CHEBI:71464"/>
        <dbReference type="ChEBI" id="CHEBI:74544"/>
        <dbReference type="ChEBI" id="CHEBI:85217"/>
    </reaction>
    <physiologicalReaction direction="left-to-right" evidence="10">
        <dbReference type="Rhea" id="RHEA:53169"/>
    </physiologicalReaction>
</comment>
<dbReference type="RefSeq" id="XP_055862373.1">
    <property type="nucleotide sequence ID" value="XM_056006398.1"/>
</dbReference>
<dbReference type="RefSeq" id="XP_055862370.1">
    <property type="nucleotide sequence ID" value="XM_056006395.1"/>
</dbReference>
<evidence type="ECO:0000313" key="15">
    <source>
        <dbReference type="RefSeq" id="XP_055862370.1"/>
    </source>
</evidence>
<evidence type="ECO:0000256" key="10">
    <source>
        <dbReference type="ARBA" id="ARBA00047538"/>
    </source>
</evidence>
<accession>A0A9W2YI21</accession>
<evidence type="ECO:0000256" key="12">
    <source>
        <dbReference type="ARBA" id="ARBA00048947"/>
    </source>
</evidence>
<dbReference type="RefSeq" id="XP_055862371.1">
    <property type="nucleotide sequence ID" value="XM_056006396.1"/>
</dbReference>
<comment type="catalytic activity">
    <reaction evidence="11">
        <text>1-O-(1Z-octadecenyl)-sn-glycero-3-phospho-N-hexadecanoyl-ethanolamine + H2O = 1-O-(1Z-octadecenyl)-sn-glycero-3-phosphate + N-hexadecanoylethanolamine + H(+)</text>
        <dbReference type="Rhea" id="RHEA:53184"/>
        <dbReference type="ChEBI" id="CHEBI:15377"/>
        <dbReference type="ChEBI" id="CHEBI:15378"/>
        <dbReference type="ChEBI" id="CHEBI:71464"/>
        <dbReference type="ChEBI" id="CHEBI:137009"/>
        <dbReference type="ChEBI" id="CHEBI:137017"/>
    </reaction>
    <physiologicalReaction direction="left-to-right" evidence="11">
        <dbReference type="Rhea" id="RHEA:53185"/>
    </physiologicalReaction>
</comment>
<dbReference type="PANTHER" id="PTHR42758">
    <property type="entry name" value="PHOSPHATIDYLGLYCEROL PHOSPHOLIPASE C"/>
    <property type="match status" value="1"/>
</dbReference>
<evidence type="ECO:0000256" key="6">
    <source>
        <dbReference type="ARBA" id="ARBA00023098"/>
    </source>
</evidence>
<sequence length="322" mass="37666">MIYFLLLGSYILTSYILLKHPNILHKKKNLMFRAKHISHRGGAAERIENTMEAFRNAKAVGTDMLELDCQLTKDGHVVVSHDDNLSRICNSQLCISETEYQHLPLLKEKVKVDFYQKMFGEGKDHRIPLLEDVFREFPDLAINIDIKVNNDILMKKVDEMIRRYNREELTAWGNRSDEICQKLFKLNPKVPLIFSLRQVTLLLIFYWTGLLPFINLKESLLEIIVPGIMLDSQELIDMPLSRKAKFVFWIMDKLLIRPSLIKHLDDRGIQTYLWVLNREKDFDRAFKAGATGVMSDRIVLLRKYLDSKISTTQANFHEIKQD</sequence>
<evidence type="ECO:0000256" key="2">
    <source>
        <dbReference type="ARBA" id="ARBA00007277"/>
    </source>
</evidence>
<dbReference type="GO" id="GO:0005789">
    <property type="term" value="C:endoplasmic reticulum membrane"/>
    <property type="evidence" value="ECO:0007669"/>
    <property type="project" value="TreeGrafter"/>
</dbReference>
<comment type="catalytic activity">
    <reaction evidence="8">
        <text>1-O-hexadecyl-sn-glycero-3-phosphocholine + H2O = 1-O-hexadecyl-sn-glycero-3-phosphate + choline + H(+)</text>
        <dbReference type="Rhea" id="RHEA:41143"/>
        <dbReference type="ChEBI" id="CHEBI:15354"/>
        <dbReference type="ChEBI" id="CHEBI:15377"/>
        <dbReference type="ChEBI" id="CHEBI:15378"/>
        <dbReference type="ChEBI" id="CHEBI:64496"/>
        <dbReference type="ChEBI" id="CHEBI:77580"/>
    </reaction>
    <physiologicalReaction direction="left-to-right" evidence="8">
        <dbReference type="Rhea" id="RHEA:41144"/>
    </physiologicalReaction>
</comment>
<protein>
    <submittedName>
        <fullName evidence="15 16">Lysophospholipase D GDPD1-like isoform X1</fullName>
    </submittedName>
</protein>
<evidence type="ECO:0000313" key="14">
    <source>
        <dbReference type="Proteomes" id="UP001165740"/>
    </source>
</evidence>
<dbReference type="GeneID" id="106069841"/>
<gene>
    <name evidence="15 16 17 18" type="primary">LOC106069841</name>
</gene>
<proteinExistence type="inferred from homology"/>
<dbReference type="GO" id="GO:0008081">
    <property type="term" value="F:phosphoric diester hydrolase activity"/>
    <property type="evidence" value="ECO:0007669"/>
    <property type="project" value="InterPro"/>
</dbReference>
<keyword evidence="7" id="KW-0472">Membrane</keyword>
<comment type="similarity">
    <text evidence="2">Belongs to the glycerophosphoryl diester phosphodiesterase family.</text>
</comment>
<comment type="subcellular location">
    <subcellularLocation>
        <location evidence="1">Membrane</location>
    </subcellularLocation>
</comment>
<keyword evidence="4" id="KW-0378">Hydrolase</keyword>
<keyword evidence="3" id="KW-0812">Transmembrane</keyword>
<dbReference type="Gene3D" id="3.20.20.190">
    <property type="entry name" value="Phosphatidylinositol (PI) phosphodiesterase"/>
    <property type="match status" value="1"/>
</dbReference>
<dbReference type="AlphaFoldDB" id="A0A9W2YI21"/>
<dbReference type="GO" id="GO:0046475">
    <property type="term" value="P:glycerophospholipid catabolic process"/>
    <property type="evidence" value="ECO:0007669"/>
    <property type="project" value="TreeGrafter"/>
</dbReference>
<evidence type="ECO:0000256" key="1">
    <source>
        <dbReference type="ARBA" id="ARBA00004370"/>
    </source>
</evidence>
<dbReference type="InterPro" id="IPR030395">
    <property type="entry name" value="GP_PDE_dom"/>
</dbReference>
<comment type="catalytic activity">
    <reaction evidence="12">
        <text>N,1-di-(9Z-octadecenoyl)-sn-glycero-3-phosphoethanolamine + H2O = N-(9Z-octadecenoyl) ethanolamine + 1-(9Z-octadecenoyl)-sn-glycero-3-phosphate + H(+)</text>
        <dbReference type="Rhea" id="RHEA:56460"/>
        <dbReference type="ChEBI" id="CHEBI:15377"/>
        <dbReference type="ChEBI" id="CHEBI:15378"/>
        <dbReference type="ChEBI" id="CHEBI:71466"/>
        <dbReference type="ChEBI" id="CHEBI:74544"/>
        <dbReference type="ChEBI" id="CHEBI:85222"/>
    </reaction>
    <physiologicalReaction direction="left-to-right" evidence="12">
        <dbReference type="Rhea" id="RHEA:56461"/>
    </physiologicalReaction>
</comment>